<proteinExistence type="predicted"/>
<sequence length="98" mass="11110">MPAVYSKICTADKTRIFQAYTCGEDYIQPARQIGIKRTTAYLIVRRELDHDSVVALPRDGLRSVKMSEEILETVIAIVSDHTDYMLMIRLPDAPHVTS</sequence>
<name>A0AAV4GUE7_9GAST</name>
<evidence type="ECO:0000313" key="2">
    <source>
        <dbReference type="Proteomes" id="UP000762676"/>
    </source>
</evidence>
<dbReference type="AlphaFoldDB" id="A0AAV4GUE7"/>
<dbReference type="EMBL" id="BMAT01012287">
    <property type="protein sequence ID" value="GFR89158.1"/>
    <property type="molecule type" value="Genomic_DNA"/>
</dbReference>
<protein>
    <recommendedName>
        <fullName evidence="3">Transposase</fullName>
    </recommendedName>
</protein>
<organism evidence="1 2">
    <name type="scientific">Elysia marginata</name>
    <dbReference type="NCBI Taxonomy" id="1093978"/>
    <lineage>
        <taxon>Eukaryota</taxon>
        <taxon>Metazoa</taxon>
        <taxon>Spiralia</taxon>
        <taxon>Lophotrochozoa</taxon>
        <taxon>Mollusca</taxon>
        <taxon>Gastropoda</taxon>
        <taxon>Heterobranchia</taxon>
        <taxon>Euthyneura</taxon>
        <taxon>Panpulmonata</taxon>
        <taxon>Sacoglossa</taxon>
        <taxon>Placobranchoidea</taxon>
        <taxon>Plakobranchidae</taxon>
        <taxon>Elysia</taxon>
    </lineage>
</organism>
<reference evidence="1 2" key="1">
    <citation type="journal article" date="2021" name="Elife">
        <title>Chloroplast acquisition without the gene transfer in kleptoplastic sea slugs, Plakobranchus ocellatus.</title>
        <authorList>
            <person name="Maeda T."/>
            <person name="Takahashi S."/>
            <person name="Yoshida T."/>
            <person name="Shimamura S."/>
            <person name="Takaki Y."/>
            <person name="Nagai Y."/>
            <person name="Toyoda A."/>
            <person name="Suzuki Y."/>
            <person name="Arimoto A."/>
            <person name="Ishii H."/>
            <person name="Satoh N."/>
            <person name="Nishiyama T."/>
            <person name="Hasebe M."/>
            <person name="Maruyama T."/>
            <person name="Minagawa J."/>
            <person name="Obokata J."/>
            <person name="Shigenobu S."/>
        </authorList>
    </citation>
    <scope>NUCLEOTIDE SEQUENCE [LARGE SCALE GENOMIC DNA]</scope>
</reference>
<accession>A0AAV4GUE7</accession>
<dbReference type="InterPro" id="IPR009057">
    <property type="entry name" value="Homeodomain-like_sf"/>
</dbReference>
<gene>
    <name evidence="1" type="ORF">ElyMa_006117500</name>
</gene>
<evidence type="ECO:0008006" key="3">
    <source>
        <dbReference type="Google" id="ProtNLM"/>
    </source>
</evidence>
<evidence type="ECO:0000313" key="1">
    <source>
        <dbReference type="EMBL" id="GFR89158.1"/>
    </source>
</evidence>
<keyword evidence="2" id="KW-1185">Reference proteome</keyword>
<comment type="caution">
    <text evidence="1">The sequence shown here is derived from an EMBL/GenBank/DDBJ whole genome shotgun (WGS) entry which is preliminary data.</text>
</comment>
<dbReference type="SUPFAM" id="SSF46689">
    <property type="entry name" value="Homeodomain-like"/>
    <property type="match status" value="1"/>
</dbReference>
<dbReference type="Proteomes" id="UP000762676">
    <property type="component" value="Unassembled WGS sequence"/>
</dbReference>